<dbReference type="AlphaFoldDB" id="A0A5J5ECR9"/>
<keyword evidence="6" id="KW-1185">Reference proteome</keyword>
<gene>
    <name evidence="5" type="ORF">FN846DRAFT_602177</name>
</gene>
<organism evidence="5 6">
    <name type="scientific">Sphaerosporella brunnea</name>
    <dbReference type="NCBI Taxonomy" id="1250544"/>
    <lineage>
        <taxon>Eukaryota</taxon>
        <taxon>Fungi</taxon>
        <taxon>Dikarya</taxon>
        <taxon>Ascomycota</taxon>
        <taxon>Pezizomycotina</taxon>
        <taxon>Pezizomycetes</taxon>
        <taxon>Pezizales</taxon>
        <taxon>Pyronemataceae</taxon>
        <taxon>Sphaerosporella</taxon>
    </lineage>
</organism>
<keyword evidence="2" id="KW-0521">NADP</keyword>
<dbReference type="InterPro" id="IPR008030">
    <property type="entry name" value="NmrA-like"/>
</dbReference>
<name>A0A5J5ECR9_9PEZI</name>
<comment type="caution">
    <text evidence="5">The sequence shown here is derived from an EMBL/GenBank/DDBJ whole genome shotgun (WGS) entry which is preliminary data.</text>
</comment>
<dbReference type="Gene3D" id="3.90.25.10">
    <property type="entry name" value="UDP-galactose 4-epimerase, domain 1"/>
    <property type="match status" value="1"/>
</dbReference>
<evidence type="ECO:0000313" key="5">
    <source>
        <dbReference type="EMBL" id="KAA8892889.1"/>
    </source>
</evidence>
<proteinExistence type="inferred from homology"/>
<dbReference type="Gene3D" id="3.40.50.720">
    <property type="entry name" value="NAD(P)-binding Rossmann-like Domain"/>
    <property type="match status" value="1"/>
</dbReference>
<sequence>MSLQEDDALEYAGPTPRPNISPVNPQSHKKLLVVVNSSGRQASSVIRVASAVGYRVRGQLRSVRKNAQLSAELSALKDVELVEGSLEDAQFVGTLFEGADLAFINTTPYGWTDEVKTGKMLADAAKRAGVEFYVYSGLTDHSKHKDRALPPLPLWSTKFEVEEYIRELGLPAVFPYVGCYHNNFSSRPYPLWQLTPIPDGSFEWRTPFPADVGIPFIDTEHDLGAAVIQLLKDGPAKWNGKRIALAFEVLTPPEACEVFSRGLQRPVRYVNAPCEIKIPIPDGYRAQLEGIVHTLCDMKGDYFRPEMECPNTARRLWPGWRGLEEYAREVWPLEEKQNGATWAEGFSGLVTPAEELEQGLEFAA</sequence>
<feature type="region of interest" description="Disordered" evidence="3">
    <location>
        <begin position="1"/>
        <end position="25"/>
    </location>
</feature>
<dbReference type="PANTHER" id="PTHR42748">
    <property type="entry name" value="NITROGEN METABOLITE REPRESSION PROTEIN NMRA FAMILY MEMBER"/>
    <property type="match status" value="1"/>
</dbReference>
<comment type="similarity">
    <text evidence="1">Belongs to the NmrA-type oxidoreductase family.</text>
</comment>
<evidence type="ECO:0000313" key="6">
    <source>
        <dbReference type="Proteomes" id="UP000326924"/>
    </source>
</evidence>
<feature type="domain" description="NmrA-like" evidence="4">
    <location>
        <begin position="29"/>
        <end position="327"/>
    </location>
</feature>
<evidence type="ECO:0000256" key="3">
    <source>
        <dbReference type="SAM" id="MobiDB-lite"/>
    </source>
</evidence>
<dbReference type="Pfam" id="PF05368">
    <property type="entry name" value="NmrA"/>
    <property type="match status" value="1"/>
</dbReference>
<dbReference type="InParanoid" id="A0A5J5ECR9"/>
<accession>A0A5J5ECR9</accession>
<dbReference type="OrthoDB" id="5356836at2759"/>
<dbReference type="SUPFAM" id="SSF51735">
    <property type="entry name" value="NAD(P)-binding Rossmann-fold domains"/>
    <property type="match status" value="1"/>
</dbReference>
<dbReference type="InterPro" id="IPR051164">
    <property type="entry name" value="NmrA-like_oxidored"/>
</dbReference>
<dbReference type="Proteomes" id="UP000326924">
    <property type="component" value="Unassembled WGS sequence"/>
</dbReference>
<reference evidence="5 6" key="1">
    <citation type="submission" date="2019-09" db="EMBL/GenBank/DDBJ databases">
        <title>Draft genome of the ectomycorrhizal ascomycete Sphaerosporella brunnea.</title>
        <authorList>
            <consortium name="DOE Joint Genome Institute"/>
            <person name="Benucci G.M."/>
            <person name="Marozzi G."/>
            <person name="Antonielli L."/>
            <person name="Sanchez S."/>
            <person name="Marco P."/>
            <person name="Wang X."/>
            <person name="Falini L.B."/>
            <person name="Barry K."/>
            <person name="Haridas S."/>
            <person name="Lipzen A."/>
            <person name="Labutti K."/>
            <person name="Grigoriev I.V."/>
            <person name="Murat C."/>
            <person name="Martin F."/>
            <person name="Albertini E."/>
            <person name="Donnini D."/>
            <person name="Bonito G."/>
        </authorList>
    </citation>
    <scope>NUCLEOTIDE SEQUENCE [LARGE SCALE GENOMIC DNA]</scope>
    <source>
        <strain evidence="5 6">Sb_GMNB300</strain>
    </source>
</reference>
<dbReference type="GO" id="GO:0005634">
    <property type="term" value="C:nucleus"/>
    <property type="evidence" value="ECO:0007669"/>
    <property type="project" value="TreeGrafter"/>
</dbReference>
<evidence type="ECO:0000259" key="4">
    <source>
        <dbReference type="Pfam" id="PF05368"/>
    </source>
</evidence>
<dbReference type="EMBL" id="VXIS01000555">
    <property type="protein sequence ID" value="KAA8892889.1"/>
    <property type="molecule type" value="Genomic_DNA"/>
</dbReference>
<dbReference type="InterPro" id="IPR036291">
    <property type="entry name" value="NAD(P)-bd_dom_sf"/>
</dbReference>
<dbReference type="PANTHER" id="PTHR42748:SF5">
    <property type="entry name" value="NITROGEN METABOLITE REPRESSION PROTEIN NMRA"/>
    <property type="match status" value="1"/>
</dbReference>
<protein>
    <recommendedName>
        <fullName evidence="4">NmrA-like domain-containing protein</fullName>
    </recommendedName>
</protein>
<evidence type="ECO:0000256" key="1">
    <source>
        <dbReference type="ARBA" id="ARBA00006328"/>
    </source>
</evidence>
<evidence type="ECO:0000256" key="2">
    <source>
        <dbReference type="ARBA" id="ARBA00022857"/>
    </source>
</evidence>